<dbReference type="AlphaFoldDB" id="A0A5S4V6K7"/>
<feature type="transmembrane region" description="Helical" evidence="2">
    <location>
        <begin position="131"/>
        <end position="157"/>
    </location>
</feature>
<feature type="compositionally biased region" description="Basic and acidic residues" evidence="1">
    <location>
        <begin position="32"/>
        <end position="45"/>
    </location>
</feature>
<dbReference type="InterPro" id="IPR036259">
    <property type="entry name" value="MFS_trans_sf"/>
</dbReference>
<name>A0A5S4V6K7_9MICO</name>
<evidence type="ECO:0000256" key="1">
    <source>
        <dbReference type="SAM" id="MobiDB-lite"/>
    </source>
</evidence>
<evidence type="ECO:0000313" key="4">
    <source>
        <dbReference type="Proteomes" id="UP000325243"/>
    </source>
</evidence>
<feature type="transmembrane region" description="Helical" evidence="2">
    <location>
        <begin position="198"/>
        <end position="218"/>
    </location>
</feature>
<dbReference type="Proteomes" id="UP000325243">
    <property type="component" value="Unassembled WGS sequence"/>
</dbReference>
<keyword evidence="2" id="KW-0472">Membrane</keyword>
<gene>
    <name evidence="3" type="ORF">FYC51_00155</name>
</gene>
<comment type="caution">
    <text evidence="3">The sequence shown here is derived from an EMBL/GenBank/DDBJ whole genome shotgun (WGS) entry which is preliminary data.</text>
</comment>
<feature type="transmembrane region" description="Helical" evidence="2">
    <location>
        <begin position="169"/>
        <end position="192"/>
    </location>
</feature>
<accession>A0A5S4V6K7</accession>
<organism evidence="3 4">
    <name type="scientific">Agromyces mariniharenae</name>
    <dbReference type="NCBI Taxonomy" id="2604423"/>
    <lineage>
        <taxon>Bacteria</taxon>
        <taxon>Bacillati</taxon>
        <taxon>Actinomycetota</taxon>
        <taxon>Actinomycetes</taxon>
        <taxon>Micrococcales</taxon>
        <taxon>Microbacteriaceae</taxon>
        <taxon>Agromyces</taxon>
    </lineage>
</organism>
<feature type="region of interest" description="Disordered" evidence="1">
    <location>
        <begin position="1"/>
        <end position="79"/>
    </location>
</feature>
<dbReference type="EMBL" id="VSSB01000001">
    <property type="protein sequence ID" value="TYL52230.1"/>
    <property type="molecule type" value="Genomic_DNA"/>
</dbReference>
<protein>
    <submittedName>
        <fullName evidence="3">Uncharacterized protein</fullName>
    </submittedName>
</protein>
<feature type="transmembrane region" description="Helical" evidence="2">
    <location>
        <begin position="89"/>
        <end position="111"/>
    </location>
</feature>
<proteinExistence type="predicted"/>
<dbReference type="RefSeq" id="WP_148731632.1">
    <property type="nucleotide sequence ID" value="NZ_VSSB01000001.1"/>
</dbReference>
<keyword evidence="2" id="KW-0812">Transmembrane</keyword>
<reference evidence="3 4" key="1">
    <citation type="submission" date="2019-08" db="EMBL/GenBank/DDBJ databases">
        <authorList>
            <person name="Hu J."/>
        </authorList>
    </citation>
    <scope>NUCLEOTIDE SEQUENCE [LARGE SCALE GENOMIC DNA]</scope>
    <source>
        <strain evidence="3 4">NEAU-184</strain>
    </source>
</reference>
<keyword evidence="2" id="KW-1133">Transmembrane helix</keyword>
<feature type="compositionally biased region" description="Basic and acidic residues" evidence="1">
    <location>
        <begin position="1"/>
        <end position="25"/>
    </location>
</feature>
<sequence>MGDRSIGDGESRHPEHDVEGADDGSRGPTHHAAIERETDPDDPRYRPLVPDDDPDAVPPPARPVMSDRTKPPVLRPLPPPRSIRTSRSLWLLSFVLGAVGVLLAFLSHGAVTTELTEVIGRLSPTYDESEVGAIVDVVYWASLAGMGVVVAVEAALLAFMMNRRGGARWLLLIALALQAGVVLMGSAFLAVGDLAVPVQLLLVGGFVVAFAAWVCSLAPSAHRWFRMKDEAQLATLD</sequence>
<evidence type="ECO:0000256" key="2">
    <source>
        <dbReference type="SAM" id="Phobius"/>
    </source>
</evidence>
<keyword evidence="4" id="KW-1185">Reference proteome</keyword>
<evidence type="ECO:0000313" key="3">
    <source>
        <dbReference type="EMBL" id="TYL52230.1"/>
    </source>
</evidence>
<dbReference type="SUPFAM" id="SSF103473">
    <property type="entry name" value="MFS general substrate transporter"/>
    <property type="match status" value="1"/>
</dbReference>